<organism evidence="2">
    <name type="scientific">Graphocephala atropunctata</name>
    <dbReference type="NCBI Taxonomy" id="36148"/>
    <lineage>
        <taxon>Eukaryota</taxon>
        <taxon>Metazoa</taxon>
        <taxon>Ecdysozoa</taxon>
        <taxon>Arthropoda</taxon>
        <taxon>Hexapoda</taxon>
        <taxon>Insecta</taxon>
        <taxon>Pterygota</taxon>
        <taxon>Neoptera</taxon>
        <taxon>Paraneoptera</taxon>
        <taxon>Hemiptera</taxon>
        <taxon>Auchenorrhyncha</taxon>
        <taxon>Membracoidea</taxon>
        <taxon>Cicadellidae</taxon>
        <taxon>Cicadellinae</taxon>
        <taxon>Cicadellini</taxon>
        <taxon>Graphocephala</taxon>
    </lineage>
</organism>
<feature type="compositionally biased region" description="Basic and acidic residues" evidence="1">
    <location>
        <begin position="112"/>
        <end position="133"/>
    </location>
</feature>
<evidence type="ECO:0000256" key="1">
    <source>
        <dbReference type="SAM" id="MobiDB-lite"/>
    </source>
</evidence>
<dbReference type="EMBL" id="GEBQ01008302">
    <property type="protein sequence ID" value="JAT31675.1"/>
    <property type="molecule type" value="Transcribed_RNA"/>
</dbReference>
<proteinExistence type="predicted"/>
<feature type="non-terminal residue" evidence="2">
    <location>
        <position position="224"/>
    </location>
</feature>
<feature type="compositionally biased region" description="Basic and acidic residues" evidence="1">
    <location>
        <begin position="84"/>
        <end position="103"/>
    </location>
</feature>
<feature type="region of interest" description="Disordered" evidence="1">
    <location>
        <begin position="154"/>
        <end position="224"/>
    </location>
</feature>
<evidence type="ECO:0000313" key="2">
    <source>
        <dbReference type="EMBL" id="JAT31675.1"/>
    </source>
</evidence>
<accession>A0A1B6M6X7</accession>
<sequence length="224" mass="24341">MSEDTVKTPTSKKGFTAPLKMSEDSIKTTSSKKGFTAPVLKVADTNAKLNVKEMSLKKTKSHKKEGENNSKPDGAVSGKKMPKEKKNKDLEENVKPKEDEATSKKPKKAKKEKLASDVVQKEKKPHTQKENKKPVVSMSDAQYDEIFSAVLNGSVNKSSSQHNTPVEEVSDESEKPGYKTPSRKTGGNVHAMSAPQPHGPLCQKPGKTISTPERSVPSPWGSAS</sequence>
<protein>
    <submittedName>
        <fullName evidence="2">Uncharacterized protein</fullName>
    </submittedName>
</protein>
<feature type="region of interest" description="Disordered" evidence="1">
    <location>
        <begin position="1"/>
        <end position="137"/>
    </location>
</feature>
<feature type="compositionally biased region" description="Polar residues" evidence="1">
    <location>
        <begin position="154"/>
        <end position="164"/>
    </location>
</feature>
<dbReference type="AlphaFoldDB" id="A0A1B6M6X7"/>
<reference evidence="2" key="1">
    <citation type="submission" date="2015-11" db="EMBL/GenBank/DDBJ databases">
        <title>De novo transcriptome assembly of four potential Pierce s Disease insect vectors from Arizona vineyards.</title>
        <authorList>
            <person name="Tassone E.E."/>
        </authorList>
    </citation>
    <scope>NUCLEOTIDE SEQUENCE</scope>
</reference>
<name>A0A1B6M6X7_9HEMI</name>
<gene>
    <name evidence="2" type="ORF">g.4967</name>
</gene>